<sequence>MKGRLEDFINEHSEELNHRTPNPEVLNRILKQMGHEAPVHKEEPKKGIIISFNAMRWAAAACLLLALGFGLWKFSANKDVEEATSARIRHKITPATQLPDTTVAQPTEVAANKQLEAPTNRFEDIDKEIALRKNQLAQNVNRSEKASAYKKVLFDKLNDETSPAVRIKALSQTNKLKSMSNDVVDALVETMNHDPNTNVRLAALDGLAKFYKEAYVKKQLIKSLKKQNDPMVQIELIGLLTRMKESAILTELEGMVTDENNIPAVRETAYTGMFELKKS</sequence>
<dbReference type="Gene3D" id="1.25.10.10">
    <property type="entry name" value="Leucine-rich Repeat Variant"/>
    <property type="match status" value="1"/>
</dbReference>
<keyword evidence="2" id="KW-1185">Reference proteome</keyword>
<proteinExistence type="predicted"/>
<dbReference type="InterPro" id="IPR016024">
    <property type="entry name" value="ARM-type_fold"/>
</dbReference>
<name>A0ABU3GV93_9SPHI</name>
<dbReference type="InterPro" id="IPR011989">
    <property type="entry name" value="ARM-like"/>
</dbReference>
<gene>
    <name evidence="1" type="ORF">QE417_002766</name>
</gene>
<evidence type="ECO:0000313" key="2">
    <source>
        <dbReference type="Proteomes" id="UP001258315"/>
    </source>
</evidence>
<protein>
    <submittedName>
        <fullName evidence="1">CRISPR/Cas system CSM-associated protein Csm2 small subunit</fullName>
    </submittedName>
</protein>
<evidence type="ECO:0000313" key="1">
    <source>
        <dbReference type="EMBL" id="MDT3403694.1"/>
    </source>
</evidence>
<organism evidence="1 2">
    <name type="scientific">Mucilaginibacter terrae</name>
    <dbReference type="NCBI Taxonomy" id="1955052"/>
    <lineage>
        <taxon>Bacteria</taxon>
        <taxon>Pseudomonadati</taxon>
        <taxon>Bacteroidota</taxon>
        <taxon>Sphingobacteriia</taxon>
        <taxon>Sphingobacteriales</taxon>
        <taxon>Sphingobacteriaceae</taxon>
        <taxon>Mucilaginibacter</taxon>
    </lineage>
</organism>
<comment type="caution">
    <text evidence="1">The sequence shown here is derived from an EMBL/GenBank/DDBJ whole genome shotgun (WGS) entry which is preliminary data.</text>
</comment>
<dbReference type="RefSeq" id="WP_311950914.1">
    <property type="nucleotide sequence ID" value="NZ_JAVLVU010000001.1"/>
</dbReference>
<accession>A0ABU3GV93</accession>
<dbReference type="EMBL" id="JAVLVU010000001">
    <property type="protein sequence ID" value="MDT3403694.1"/>
    <property type="molecule type" value="Genomic_DNA"/>
</dbReference>
<dbReference type="Proteomes" id="UP001258315">
    <property type="component" value="Unassembled WGS sequence"/>
</dbReference>
<dbReference type="SUPFAM" id="SSF48371">
    <property type="entry name" value="ARM repeat"/>
    <property type="match status" value="1"/>
</dbReference>
<reference evidence="2" key="1">
    <citation type="submission" date="2023-07" db="EMBL/GenBank/DDBJ databases">
        <title>Functional and genomic diversity of the sorghum phyllosphere microbiome.</title>
        <authorList>
            <person name="Shade A."/>
        </authorList>
    </citation>
    <scope>NUCLEOTIDE SEQUENCE [LARGE SCALE GENOMIC DNA]</scope>
    <source>
        <strain evidence="2">SORGH_AS_0422</strain>
    </source>
</reference>